<dbReference type="Proteomes" id="UP000722791">
    <property type="component" value="Unassembled WGS sequence"/>
</dbReference>
<dbReference type="Proteomes" id="UP000747110">
    <property type="component" value="Unassembled WGS sequence"/>
</dbReference>
<sequence>MPISQTKWQTTTTYRCPEVRTCPTLFWVETSRLTEYFKFVSATLQKMIKDLVPPDMRVANDTVDLVIACCTEFIQLISSESNEVATRESRSIIHPDHVVRALTELGFQSFVGEVTAAWDTFKEETKTAHSRKADLRKTGAEHAGLSEEEQILLQQQMFAQARAVSMTTSESAAAMHAAYEQAMVAQQQQQHAQGGALYQQQHLNRLHPGGSVVPQHQQHLLPGGGAGGDGPGGTSDGAGGDPTSLDTDDGYSE</sequence>
<protein>
    <recommendedName>
        <fullName evidence="4">Transcription factor CBF/NF-Y/archaeal histone domain-containing protein</fullName>
    </recommendedName>
</protein>
<comment type="caution">
    <text evidence="5">The sequence shown here is derived from an EMBL/GenBank/DDBJ whole genome shotgun (WGS) entry which is preliminary data.</text>
</comment>
<reference evidence="5" key="1">
    <citation type="journal article" date="2021" name="Proc. Natl. Acad. Sci. U.S.A.">
        <title>Three genomes in the algal genus Volvox reveal the fate of a haploid sex-determining region after a transition to homothallism.</title>
        <authorList>
            <person name="Yamamoto K."/>
            <person name="Hamaji T."/>
            <person name="Kawai-Toyooka H."/>
            <person name="Matsuzaki R."/>
            <person name="Takahashi F."/>
            <person name="Nishimura Y."/>
            <person name="Kawachi M."/>
            <person name="Noguchi H."/>
            <person name="Minakuchi Y."/>
            <person name="Umen J.G."/>
            <person name="Toyoda A."/>
            <person name="Nozaki H."/>
        </authorList>
    </citation>
    <scope>NUCLEOTIDE SEQUENCE</scope>
    <source>
        <strain evidence="6">NIES-3785</strain>
        <strain evidence="5">NIES-3786</strain>
    </source>
</reference>
<evidence type="ECO:0000256" key="1">
    <source>
        <dbReference type="ARBA" id="ARBA00004123"/>
    </source>
</evidence>
<dbReference type="GO" id="GO:0046982">
    <property type="term" value="F:protein heterodimerization activity"/>
    <property type="evidence" value="ECO:0007669"/>
    <property type="project" value="InterPro"/>
</dbReference>
<proteinExistence type="predicted"/>
<dbReference type="OrthoDB" id="601405at2759"/>
<dbReference type="FunFam" id="1.10.20.10:FF:000019">
    <property type="entry name" value="Negative cofactor 2 beta"/>
    <property type="match status" value="1"/>
</dbReference>
<dbReference type="AlphaFoldDB" id="A0A8J4D196"/>
<dbReference type="InterPro" id="IPR042225">
    <property type="entry name" value="Ncb2"/>
</dbReference>
<keyword evidence="7" id="KW-1185">Reference proteome</keyword>
<dbReference type="EMBL" id="BNCQ01000043">
    <property type="protein sequence ID" value="GIM12356.1"/>
    <property type="molecule type" value="Genomic_DNA"/>
</dbReference>
<dbReference type="PANTHER" id="PTHR46138:SF1">
    <property type="entry name" value="PROTEIN DR1"/>
    <property type="match status" value="1"/>
</dbReference>
<feature type="compositionally biased region" description="Gly residues" evidence="3">
    <location>
        <begin position="222"/>
        <end position="240"/>
    </location>
</feature>
<feature type="domain" description="Transcription factor CBF/NF-Y/archaeal histone" evidence="4">
    <location>
        <begin position="42"/>
        <end position="102"/>
    </location>
</feature>
<dbReference type="GO" id="GO:0000122">
    <property type="term" value="P:negative regulation of transcription by RNA polymerase II"/>
    <property type="evidence" value="ECO:0007669"/>
    <property type="project" value="InterPro"/>
</dbReference>
<dbReference type="GO" id="GO:0016251">
    <property type="term" value="F:RNA polymerase II general transcription initiation factor activity"/>
    <property type="evidence" value="ECO:0007669"/>
    <property type="project" value="TreeGrafter"/>
</dbReference>
<comment type="subcellular location">
    <subcellularLocation>
        <location evidence="1">Nucleus</location>
    </subcellularLocation>
</comment>
<evidence type="ECO:0000313" key="6">
    <source>
        <dbReference type="EMBL" id="GIM12356.1"/>
    </source>
</evidence>
<dbReference type="InterPro" id="IPR003958">
    <property type="entry name" value="CBFA_NFYB_domain"/>
</dbReference>
<organism evidence="5 7">
    <name type="scientific">Volvox reticuliferus</name>
    <dbReference type="NCBI Taxonomy" id="1737510"/>
    <lineage>
        <taxon>Eukaryota</taxon>
        <taxon>Viridiplantae</taxon>
        <taxon>Chlorophyta</taxon>
        <taxon>core chlorophytes</taxon>
        <taxon>Chlorophyceae</taxon>
        <taxon>CS clade</taxon>
        <taxon>Chlamydomonadales</taxon>
        <taxon>Volvocaceae</taxon>
        <taxon>Volvox</taxon>
    </lineage>
</organism>
<evidence type="ECO:0000256" key="3">
    <source>
        <dbReference type="SAM" id="MobiDB-lite"/>
    </source>
</evidence>
<feature type="region of interest" description="Disordered" evidence="3">
    <location>
        <begin position="206"/>
        <end position="253"/>
    </location>
</feature>
<dbReference type="GO" id="GO:0051123">
    <property type="term" value="P:RNA polymerase II preinitiation complex assembly"/>
    <property type="evidence" value="ECO:0007669"/>
    <property type="project" value="TreeGrafter"/>
</dbReference>
<name>A0A8J4D196_9CHLO</name>
<evidence type="ECO:0000313" key="7">
    <source>
        <dbReference type="Proteomes" id="UP000747110"/>
    </source>
</evidence>
<dbReference type="InterPro" id="IPR009072">
    <property type="entry name" value="Histone-fold"/>
</dbReference>
<dbReference type="CDD" id="cd22905">
    <property type="entry name" value="HFD_Dr1"/>
    <property type="match status" value="1"/>
</dbReference>
<keyword evidence="2" id="KW-0539">Nucleus</keyword>
<evidence type="ECO:0000256" key="2">
    <source>
        <dbReference type="ARBA" id="ARBA00023242"/>
    </source>
</evidence>
<evidence type="ECO:0000259" key="4">
    <source>
        <dbReference type="Pfam" id="PF00808"/>
    </source>
</evidence>
<dbReference type="PANTHER" id="PTHR46138">
    <property type="entry name" value="PROTEIN DR1"/>
    <property type="match status" value="1"/>
</dbReference>
<dbReference type="GO" id="GO:0017025">
    <property type="term" value="F:TBP-class protein binding"/>
    <property type="evidence" value="ECO:0007669"/>
    <property type="project" value="TreeGrafter"/>
</dbReference>
<dbReference type="GO" id="GO:0017054">
    <property type="term" value="C:negative cofactor 2 complex"/>
    <property type="evidence" value="ECO:0007669"/>
    <property type="project" value="InterPro"/>
</dbReference>
<dbReference type="Pfam" id="PF00808">
    <property type="entry name" value="CBFD_NFYB_HMF"/>
    <property type="match status" value="1"/>
</dbReference>
<dbReference type="SUPFAM" id="SSF47113">
    <property type="entry name" value="Histone-fold"/>
    <property type="match status" value="1"/>
</dbReference>
<dbReference type="EMBL" id="BNCP01000059">
    <property type="protein sequence ID" value="GIL90616.1"/>
    <property type="molecule type" value="Genomic_DNA"/>
</dbReference>
<accession>A0A8J4D196</accession>
<dbReference type="Gene3D" id="1.10.20.10">
    <property type="entry name" value="Histone, subunit A"/>
    <property type="match status" value="1"/>
</dbReference>
<evidence type="ECO:0000313" key="5">
    <source>
        <dbReference type="EMBL" id="GIL90616.1"/>
    </source>
</evidence>
<gene>
    <name evidence="5" type="ORF">Vretifemale_18398</name>
    <name evidence="6" type="ORF">Vretimale_15715</name>
</gene>